<dbReference type="Proteomes" id="UP000887116">
    <property type="component" value="Unassembled WGS sequence"/>
</dbReference>
<name>A0A8X6HDS7_TRICU</name>
<dbReference type="OrthoDB" id="6433940at2759"/>
<organism evidence="1 2">
    <name type="scientific">Trichonephila clavata</name>
    <name type="common">Joro spider</name>
    <name type="synonym">Nephila clavata</name>
    <dbReference type="NCBI Taxonomy" id="2740835"/>
    <lineage>
        <taxon>Eukaryota</taxon>
        <taxon>Metazoa</taxon>
        <taxon>Ecdysozoa</taxon>
        <taxon>Arthropoda</taxon>
        <taxon>Chelicerata</taxon>
        <taxon>Arachnida</taxon>
        <taxon>Araneae</taxon>
        <taxon>Araneomorphae</taxon>
        <taxon>Entelegynae</taxon>
        <taxon>Araneoidea</taxon>
        <taxon>Nephilidae</taxon>
        <taxon>Trichonephila</taxon>
    </lineage>
</organism>
<gene>
    <name evidence="1" type="ORF">TNCT_135981</name>
</gene>
<accession>A0A8X6HDS7</accession>
<keyword evidence="2" id="KW-1185">Reference proteome</keyword>
<sequence length="98" mass="10995">MGRPKTGGGASNSYSFISLFVQSHDISDLKRLEDIGIIDPCETDGTKDLESKAIDYFSRSVKIDIDGSYEVKLPWMRNPDELPTNRDIAWKRLVSTSV</sequence>
<evidence type="ECO:0000313" key="1">
    <source>
        <dbReference type="EMBL" id="GFR21734.1"/>
    </source>
</evidence>
<dbReference type="EMBL" id="BMAO01028058">
    <property type="protein sequence ID" value="GFR21734.1"/>
    <property type="molecule type" value="Genomic_DNA"/>
</dbReference>
<evidence type="ECO:0000313" key="2">
    <source>
        <dbReference type="Proteomes" id="UP000887116"/>
    </source>
</evidence>
<proteinExistence type="predicted"/>
<comment type="caution">
    <text evidence="1">The sequence shown here is derived from an EMBL/GenBank/DDBJ whole genome shotgun (WGS) entry which is preliminary data.</text>
</comment>
<protein>
    <submittedName>
        <fullName evidence="1">Uncharacterized protein</fullName>
    </submittedName>
</protein>
<reference evidence="1" key="1">
    <citation type="submission" date="2020-07" db="EMBL/GenBank/DDBJ databases">
        <title>Multicomponent nature underlies the extraordinary mechanical properties of spider dragline silk.</title>
        <authorList>
            <person name="Kono N."/>
            <person name="Nakamura H."/>
            <person name="Mori M."/>
            <person name="Yoshida Y."/>
            <person name="Ohtoshi R."/>
            <person name="Malay A.D."/>
            <person name="Moran D.A.P."/>
            <person name="Tomita M."/>
            <person name="Numata K."/>
            <person name="Arakawa K."/>
        </authorList>
    </citation>
    <scope>NUCLEOTIDE SEQUENCE</scope>
</reference>
<dbReference type="AlphaFoldDB" id="A0A8X6HDS7"/>